<sequence>MAPPTDLRVIGSEGFALIDKFYGSSTRRRPNKKGVFPSRQGRWVVQVPNDELEEPVINSREAASRYDLRQIAAEGFALIDTFYGPGRRSSGSDALYLHGRRERCCVVYQMPKDVMNESSVGSYSKPKMIPNRWGYSCIYKKLEDFKTRSSVVVLKVYVVR</sequence>
<reference evidence="1 2" key="1">
    <citation type="journal article" date="2023" name="Life. Sci Alliance">
        <title>Evolutionary insights into 3D genome organization and epigenetic landscape of Vigna mungo.</title>
        <authorList>
            <person name="Junaid A."/>
            <person name="Singh B."/>
            <person name="Bhatia S."/>
        </authorList>
    </citation>
    <scope>NUCLEOTIDE SEQUENCE [LARGE SCALE GENOMIC DNA]</scope>
    <source>
        <strain evidence="1">Urdbean</strain>
    </source>
</reference>
<dbReference type="PANTHER" id="PTHR33484:SF12">
    <property type="entry name" value="AP2_ERF DOMAIN-CONTAINING PROTEIN"/>
    <property type="match status" value="1"/>
</dbReference>
<evidence type="ECO:0000313" key="2">
    <source>
        <dbReference type="Proteomes" id="UP001374535"/>
    </source>
</evidence>
<dbReference type="AlphaFoldDB" id="A0AAQ3P2V3"/>
<name>A0AAQ3P2V3_VIGMU</name>
<gene>
    <name evidence="1" type="ORF">V8G54_006215</name>
</gene>
<evidence type="ECO:0000313" key="1">
    <source>
        <dbReference type="EMBL" id="WVZ18893.1"/>
    </source>
</evidence>
<dbReference type="PANTHER" id="PTHR33484">
    <property type="entry name" value="BNAC07G33360D PROTEIN"/>
    <property type="match status" value="1"/>
</dbReference>
<accession>A0AAQ3P2V3</accession>
<organism evidence="1 2">
    <name type="scientific">Vigna mungo</name>
    <name type="common">Black gram</name>
    <name type="synonym">Phaseolus mungo</name>
    <dbReference type="NCBI Taxonomy" id="3915"/>
    <lineage>
        <taxon>Eukaryota</taxon>
        <taxon>Viridiplantae</taxon>
        <taxon>Streptophyta</taxon>
        <taxon>Embryophyta</taxon>
        <taxon>Tracheophyta</taxon>
        <taxon>Spermatophyta</taxon>
        <taxon>Magnoliopsida</taxon>
        <taxon>eudicotyledons</taxon>
        <taxon>Gunneridae</taxon>
        <taxon>Pentapetalae</taxon>
        <taxon>rosids</taxon>
        <taxon>fabids</taxon>
        <taxon>Fabales</taxon>
        <taxon>Fabaceae</taxon>
        <taxon>Papilionoideae</taxon>
        <taxon>50 kb inversion clade</taxon>
        <taxon>NPAAA clade</taxon>
        <taxon>indigoferoid/millettioid clade</taxon>
        <taxon>Phaseoleae</taxon>
        <taxon>Vigna</taxon>
    </lineage>
</organism>
<dbReference type="EMBL" id="CP144699">
    <property type="protein sequence ID" value="WVZ18893.1"/>
    <property type="molecule type" value="Genomic_DNA"/>
</dbReference>
<protein>
    <submittedName>
        <fullName evidence="1">Uncharacterized protein</fullName>
    </submittedName>
</protein>
<keyword evidence="2" id="KW-1185">Reference proteome</keyword>
<dbReference type="Proteomes" id="UP001374535">
    <property type="component" value="Chromosome 2"/>
</dbReference>
<proteinExistence type="predicted"/>